<organism evidence="2 3">
    <name type="scientific">Hemibagrus wyckioides</name>
    <dbReference type="NCBI Taxonomy" id="337641"/>
    <lineage>
        <taxon>Eukaryota</taxon>
        <taxon>Metazoa</taxon>
        <taxon>Chordata</taxon>
        <taxon>Craniata</taxon>
        <taxon>Vertebrata</taxon>
        <taxon>Euteleostomi</taxon>
        <taxon>Actinopterygii</taxon>
        <taxon>Neopterygii</taxon>
        <taxon>Teleostei</taxon>
        <taxon>Ostariophysi</taxon>
        <taxon>Siluriformes</taxon>
        <taxon>Bagridae</taxon>
        <taxon>Hemibagrus</taxon>
    </lineage>
</organism>
<evidence type="ECO:0000313" key="2">
    <source>
        <dbReference type="EMBL" id="KAG7327611.1"/>
    </source>
</evidence>
<dbReference type="Proteomes" id="UP000824219">
    <property type="component" value="Linkage Group LG10"/>
</dbReference>
<keyword evidence="3" id="KW-1185">Reference proteome</keyword>
<reference evidence="2 3" key="1">
    <citation type="submission" date="2021-06" db="EMBL/GenBank/DDBJ databases">
        <title>Chromosome-level genome assembly of the red-tail catfish (Hemibagrus wyckioides).</title>
        <authorList>
            <person name="Shao F."/>
        </authorList>
    </citation>
    <scope>NUCLEOTIDE SEQUENCE [LARGE SCALE GENOMIC DNA]</scope>
    <source>
        <strain evidence="2">EC202008001</strain>
        <tissue evidence="2">Blood</tissue>
    </source>
</reference>
<feature type="compositionally biased region" description="Polar residues" evidence="1">
    <location>
        <begin position="93"/>
        <end position="102"/>
    </location>
</feature>
<feature type="compositionally biased region" description="Basic and acidic residues" evidence="1">
    <location>
        <begin position="82"/>
        <end position="92"/>
    </location>
</feature>
<evidence type="ECO:0000256" key="1">
    <source>
        <dbReference type="SAM" id="MobiDB-lite"/>
    </source>
</evidence>
<dbReference type="AlphaFoldDB" id="A0A9D3NQC6"/>
<feature type="region of interest" description="Disordered" evidence="1">
    <location>
        <begin position="82"/>
        <end position="102"/>
    </location>
</feature>
<dbReference type="EMBL" id="JAHKSW010000010">
    <property type="protein sequence ID" value="KAG7327611.1"/>
    <property type="molecule type" value="Genomic_DNA"/>
</dbReference>
<evidence type="ECO:0000313" key="3">
    <source>
        <dbReference type="Proteomes" id="UP000824219"/>
    </source>
</evidence>
<accession>A0A9D3NQC6</accession>
<sequence length="102" mass="11805">MFGNTPLSRDDDDTAATPIIQRQRAFRWQQASADTVTSRRVFPQRLVARARAEESVHFGTPRSAHDTQDAVLLIHWRDWSDRERDREREERPTPSSSLMSVA</sequence>
<name>A0A9D3NQC6_9TELE</name>
<proteinExistence type="predicted"/>
<comment type="caution">
    <text evidence="2">The sequence shown here is derived from an EMBL/GenBank/DDBJ whole genome shotgun (WGS) entry which is preliminary data.</text>
</comment>
<gene>
    <name evidence="2" type="ORF">KOW79_009217</name>
</gene>
<protein>
    <submittedName>
        <fullName evidence="2">Uncharacterized protein</fullName>
    </submittedName>
</protein>